<dbReference type="GO" id="GO:0008408">
    <property type="term" value="F:3'-5' exonuclease activity"/>
    <property type="evidence" value="ECO:0007669"/>
    <property type="project" value="TreeGrafter"/>
</dbReference>
<dbReference type="InterPro" id="IPR012337">
    <property type="entry name" value="RNaseH-like_sf"/>
</dbReference>
<proteinExistence type="predicted"/>
<sequence length="241" mass="27262">MSLLSRIFPPSLTQQIESQRLKWRNIPGLSPALQQLVATPLPDFNADVFSIPWLAFDFETSGLDANQDRILSTGSVKVQSGQILLASAHHQYISSDSQVNAHSAVINHITPEMLSDGEALDDAMEMLFLRLTGHVAVVHGKMVERAFINAWLRTRYDTEELPILWIDTLELERRYQQARRQMHNDLRLSSLRREYQLPDYPAHHALCDAVATAELLLVQLQSQRQVRVQGKCLPLNACLCG</sequence>
<dbReference type="GO" id="GO:0006259">
    <property type="term" value="P:DNA metabolic process"/>
    <property type="evidence" value="ECO:0007669"/>
    <property type="project" value="UniProtKB-ARBA"/>
</dbReference>
<dbReference type="InterPro" id="IPR013520">
    <property type="entry name" value="Ribonucl_H"/>
</dbReference>
<feature type="domain" description="Exonuclease" evidence="4">
    <location>
        <begin position="52"/>
        <end position="225"/>
    </location>
</feature>
<evidence type="ECO:0000256" key="2">
    <source>
        <dbReference type="ARBA" id="ARBA00022801"/>
    </source>
</evidence>
<name>A0A3A5JQ52_9ENTR</name>
<keyword evidence="1" id="KW-0540">Nuclease</keyword>
<dbReference type="PANTHER" id="PTHR30231:SF4">
    <property type="entry name" value="PROTEIN NEN2"/>
    <property type="match status" value="1"/>
</dbReference>
<dbReference type="Gene3D" id="3.30.420.10">
    <property type="entry name" value="Ribonuclease H-like superfamily/Ribonuclease H"/>
    <property type="match status" value="1"/>
</dbReference>
<protein>
    <recommendedName>
        <fullName evidence="4">Exonuclease domain-containing protein</fullName>
    </recommendedName>
</protein>
<dbReference type="RefSeq" id="WP_120065585.1">
    <property type="nucleotide sequence ID" value="NZ_QZWH01000035.1"/>
</dbReference>
<dbReference type="PANTHER" id="PTHR30231">
    <property type="entry name" value="DNA POLYMERASE III SUBUNIT EPSILON"/>
    <property type="match status" value="1"/>
</dbReference>
<dbReference type="Proteomes" id="UP000276295">
    <property type="component" value="Unassembled WGS sequence"/>
</dbReference>
<dbReference type="AlphaFoldDB" id="A0A3A5JQ52"/>
<evidence type="ECO:0000256" key="3">
    <source>
        <dbReference type="ARBA" id="ARBA00022839"/>
    </source>
</evidence>
<evidence type="ECO:0000259" key="4">
    <source>
        <dbReference type="SMART" id="SM00479"/>
    </source>
</evidence>
<keyword evidence="2" id="KW-0378">Hydrolase</keyword>
<evidence type="ECO:0000256" key="1">
    <source>
        <dbReference type="ARBA" id="ARBA00022722"/>
    </source>
</evidence>
<dbReference type="EMBL" id="QZWH01000035">
    <property type="protein sequence ID" value="RJT20800.1"/>
    <property type="molecule type" value="Genomic_DNA"/>
</dbReference>
<reference evidence="5 6" key="1">
    <citation type="submission" date="2018-09" db="EMBL/GenBank/DDBJ databases">
        <title>Draft genome sequence of Buttiauxella izardii CCUG 35510T.</title>
        <authorList>
            <person name="Salva-Serra F."/>
            <person name="Marathe N."/>
            <person name="Moore E."/>
            <person name="Stadler-Svensson L."/>
            <person name="Engstrom-Jakobsson H."/>
        </authorList>
    </citation>
    <scope>NUCLEOTIDE SEQUENCE [LARGE SCALE GENOMIC DNA]</scope>
    <source>
        <strain evidence="5 6">CCUG 35510</strain>
    </source>
</reference>
<evidence type="ECO:0000313" key="5">
    <source>
        <dbReference type="EMBL" id="RJT20800.1"/>
    </source>
</evidence>
<accession>A0A3A5JQ52</accession>
<dbReference type="InterPro" id="IPR036397">
    <property type="entry name" value="RNaseH_sf"/>
</dbReference>
<dbReference type="GO" id="GO:0003676">
    <property type="term" value="F:nucleic acid binding"/>
    <property type="evidence" value="ECO:0007669"/>
    <property type="project" value="InterPro"/>
</dbReference>
<keyword evidence="3" id="KW-0269">Exonuclease</keyword>
<comment type="caution">
    <text evidence="5">The sequence shown here is derived from an EMBL/GenBank/DDBJ whole genome shotgun (WGS) entry which is preliminary data.</text>
</comment>
<dbReference type="SMART" id="SM00479">
    <property type="entry name" value="EXOIII"/>
    <property type="match status" value="1"/>
</dbReference>
<keyword evidence="6" id="KW-1185">Reference proteome</keyword>
<dbReference type="GO" id="GO:0005829">
    <property type="term" value="C:cytosol"/>
    <property type="evidence" value="ECO:0007669"/>
    <property type="project" value="TreeGrafter"/>
</dbReference>
<dbReference type="OrthoDB" id="5497329at2"/>
<gene>
    <name evidence="5" type="ORF">D6029_15550</name>
</gene>
<dbReference type="Pfam" id="PF00929">
    <property type="entry name" value="RNase_T"/>
    <property type="match status" value="1"/>
</dbReference>
<evidence type="ECO:0000313" key="6">
    <source>
        <dbReference type="Proteomes" id="UP000276295"/>
    </source>
</evidence>
<dbReference type="CDD" id="cd06127">
    <property type="entry name" value="DEDDh"/>
    <property type="match status" value="1"/>
</dbReference>
<dbReference type="SUPFAM" id="SSF53098">
    <property type="entry name" value="Ribonuclease H-like"/>
    <property type="match status" value="1"/>
</dbReference>
<organism evidence="5 6">
    <name type="scientific">Buttiauxella izardii</name>
    <dbReference type="NCBI Taxonomy" id="82991"/>
    <lineage>
        <taxon>Bacteria</taxon>
        <taxon>Pseudomonadati</taxon>
        <taxon>Pseudomonadota</taxon>
        <taxon>Gammaproteobacteria</taxon>
        <taxon>Enterobacterales</taxon>
        <taxon>Enterobacteriaceae</taxon>
        <taxon>Buttiauxella</taxon>
    </lineage>
</organism>